<feature type="signal peptide" evidence="1">
    <location>
        <begin position="1"/>
        <end position="21"/>
    </location>
</feature>
<keyword evidence="1" id="KW-0732">Signal</keyword>
<evidence type="ECO:0000313" key="3">
    <source>
        <dbReference type="Proteomes" id="UP000248598"/>
    </source>
</evidence>
<name>A0AAX2IZY6_KINKI</name>
<dbReference type="Pfam" id="PF05573">
    <property type="entry name" value="NosL"/>
    <property type="match status" value="1"/>
</dbReference>
<evidence type="ECO:0000313" key="2">
    <source>
        <dbReference type="EMBL" id="SQH23931.1"/>
    </source>
</evidence>
<dbReference type="PANTHER" id="PTHR41247:SF1">
    <property type="entry name" value="HTH-TYPE TRANSCRIPTIONAL REPRESSOR YCNK"/>
    <property type="match status" value="1"/>
</dbReference>
<dbReference type="SUPFAM" id="SSF160387">
    <property type="entry name" value="NosL/MerB-like"/>
    <property type="match status" value="1"/>
</dbReference>
<dbReference type="Proteomes" id="UP000248598">
    <property type="component" value="Chromosome 1"/>
</dbReference>
<dbReference type="InterPro" id="IPR008719">
    <property type="entry name" value="N2O_reductase_NosL"/>
</dbReference>
<accession>A0AAX2IZY6</accession>
<dbReference type="PANTHER" id="PTHR41247">
    <property type="entry name" value="HTH-TYPE TRANSCRIPTIONAL REPRESSOR YCNK"/>
    <property type="match status" value="1"/>
</dbReference>
<feature type="chain" id="PRO_5043421471" evidence="1">
    <location>
        <begin position="22"/>
        <end position="166"/>
    </location>
</feature>
<reference evidence="2 3" key="1">
    <citation type="submission" date="2018-06" db="EMBL/GenBank/DDBJ databases">
        <authorList>
            <consortium name="Pathogen Informatics"/>
            <person name="Doyle S."/>
        </authorList>
    </citation>
    <scope>NUCLEOTIDE SEQUENCE [LARGE SCALE GENOMIC DNA]</scope>
    <source>
        <strain evidence="2 3">NCTC10529</strain>
    </source>
</reference>
<gene>
    <name evidence="2" type="ORF">NCTC10529_00075</name>
</gene>
<dbReference type="Gene3D" id="3.30.70.2050">
    <property type="match status" value="1"/>
</dbReference>
<sequence length="166" mass="18002">MKKYIASIVITLALAACGQTATSAPAELPKAQVITEHSKGYYCTMNLAEHNGPKAQIFLDSKPNEPLWFSTVTQIFGFVQHPGEPKDIAAIYVSDMGAVADWNTPNSDVWIDAKTAYYVIDSQFVGGMGIADALPFADASKAQAYAQQHGGKVVTFDTMPESYIYK</sequence>
<dbReference type="Gene3D" id="3.30.70.2060">
    <property type="match status" value="1"/>
</dbReference>
<evidence type="ECO:0000256" key="1">
    <source>
        <dbReference type="SAM" id="SignalP"/>
    </source>
</evidence>
<dbReference type="AlphaFoldDB" id="A0AAX2IZY6"/>
<organism evidence="2 3">
    <name type="scientific">Kingella kingae</name>
    <dbReference type="NCBI Taxonomy" id="504"/>
    <lineage>
        <taxon>Bacteria</taxon>
        <taxon>Pseudomonadati</taxon>
        <taxon>Pseudomonadota</taxon>
        <taxon>Betaproteobacteria</taxon>
        <taxon>Neisseriales</taxon>
        <taxon>Neisseriaceae</taxon>
        <taxon>Kingella</taxon>
    </lineage>
</organism>
<dbReference type="EMBL" id="LS483426">
    <property type="protein sequence ID" value="SQH23931.1"/>
    <property type="molecule type" value="Genomic_DNA"/>
</dbReference>
<dbReference type="GeneID" id="93261410"/>
<dbReference type="PROSITE" id="PS51257">
    <property type="entry name" value="PROKAR_LIPOPROTEIN"/>
    <property type="match status" value="1"/>
</dbReference>
<proteinExistence type="predicted"/>
<protein>
    <submittedName>
        <fullName evidence="2">NosL</fullName>
    </submittedName>
</protein>
<dbReference type="RefSeq" id="WP_003787282.1">
    <property type="nucleotide sequence ID" value="NZ_CP045141.1"/>
</dbReference>